<feature type="compositionally biased region" description="Polar residues" evidence="4">
    <location>
        <begin position="246"/>
        <end position="269"/>
    </location>
</feature>
<protein>
    <submittedName>
        <fullName evidence="5">Uncharacterized protein</fullName>
    </submittedName>
</protein>
<feature type="region of interest" description="Disordered" evidence="4">
    <location>
        <begin position="180"/>
        <end position="205"/>
    </location>
</feature>
<name>A0A8H4R1V6_9AGAR</name>
<dbReference type="Proteomes" id="UP000521872">
    <property type="component" value="Unassembled WGS sequence"/>
</dbReference>
<evidence type="ECO:0000313" key="6">
    <source>
        <dbReference type="Proteomes" id="UP000521872"/>
    </source>
</evidence>
<dbReference type="PROSITE" id="PS51477">
    <property type="entry name" value="PAH"/>
    <property type="match status" value="1"/>
</dbReference>
<reference evidence="5 6" key="1">
    <citation type="submission" date="2019-12" db="EMBL/GenBank/DDBJ databases">
        <authorList>
            <person name="Floudas D."/>
            <person name="Bentzer J."/>
            <person name="Ahren D."/>
            <person name="Johansson T."/>
            <person name="Persson P."/>
            <person name="Tunlid A."/>
        </authorList>
    </citation>
    <scope>NUCLEOTIDE SEQUENCE [LARGE SCALE GENOMIC DNA]</scope>
    <source>
        <strain evidence="5 6">CBS 102.39</strain>
    </source>
</reference>
<evidence type="ECO:0000256" key="4">
    <source>
        <dbReference type="SAM" id="MobiDB-lite"/>
    </source>
</evidence>
<organism evidence="5 6">
    <name type="scientific">Agrocybe pediades</name>
    <dbReference type="NCBI Taxonomy" id="84607"/>
    <lineage>
        <taxon>Eukaryota</taxon>
        <taxon>Fungi</taxon>
        <taxon>Dikarya</taxon>
        <taxon>Basidiomycota</taxon>
        <taxon>Agaricomycotina</taxon>
        <taxon>Agaricomycetes</taxon>
        <taxon>Agaricomycetidae</taxon>
        <taxon>Agaricales</taxon>
        <taxon>Agaricineae</taxon>
        <taxon>Strophariaceae</taxon>
        <taxon>Agrocybe</taxon>
    </lineage>
</organism>
<feature type="region of interest" description="Disordered" evidence="4">
    <location>
        <begin position="246"/>
        <end position="272"/>
    </location>
</feature>
<keyword evidence="2 3" id="KW-0539">Nucleus</keyword>
<evidence type="ECO:0000256" key="2">
    <source>
        <dbReference type="ARBA" id="ARBA00023242"/>
    </source>
</evidence>
<comment type="caution">
    <text evidence="5">The sequence shown here is derived from an EMBL/GenBank/DDBJ whole genome shotgun (WGS) entry which is preliminary data.</text>
</comment>
<evidence type="ECO:0000256" key="3">
    <source>
        <dbReference type="PROSITE-ProRule" id="PRU00810"/>
    </source>
</evidence>
<keyword evidence="6" id="KW-1185">Reference proteome</keyword>
<accession>A0A8H4R1V6</accession>
<dbReference type="InterPro" id="IPR036600">
    <property type="entry name" value="PAH_sf"/>
</dbReference>
<dbReference type="SUPFAM" id="SSF47762">
    <property type="entry name" value="PAH2 domain"/>
    <property type="match status" value="1"/>
</dbReference>
<gene>
    <name evidence="5" type="ORF">D9613_000806</name>
</gene>
<dbReference type="EMBL" id="JAACJL010000015">
    <property type="protein sequence ID" value="KAF4621271.1"/>
    <property type="molecule type" value="Genomic_DNA"/>
</dbReference>
<feature type="compositionally biased region" description="Basic and acidic residues" evidence="4">
    <location>
        <begin position="191"/>
        <end position="202"/>
    </location>
</feature>
<dbReference type="GO" id="GO:0006355">
    <property type="term" value="P:regulation of DNA-templated transcription"/>
    <property type="evidence" value="ECO:0007669"/>
    <property type="project" value="InterPro"/>
</dbReference>
<sequence>MVSNRTQSRYARFQARNRRRLDAAKLAGQLSQRIRARQLKAQRPPLPVKNRKENEHLTRLHIGEALLLDAFRTSLRDKVESLRSMLDVLHSFDTSQHDIQIVINRLSRLLHENPYLVEAFNILLPDGHLLDNTLIPNVNTGSLRSSPAPEITIESIESERVQDNHTVSLDLRAIFVDNASSPSSDLSDADSWEKKSSSRRASDSSSDYGHFYIRRALSWDSNDFLLSASPISYLEDALMQSPVSLSETGSIGHNLDSVDSTETHASSPASDHIIPDCEALTAKA</sequence>
<evidence type="ECO:0000313" key="5">
    <source>
        <dbReference type="EMBL" id="KAF4621271.1"/>
    </source>
</evidence>
<dbReference type="Gene3D" id="1.20.1160.11">
    <property type="entry name" value="Paired amphipathic helix"/>
    <property type="match status" value="1"/>
</dbReference>
<comment type="subcellular location">
    <subcellularLocation>
        <location evidence="1 3">Nucleus</location>
    </subcellularLocation>
</comment>
<dbReference type="AlphaFoldDB" id="A0A8H4R1V6"/>
<proteinExistence type="predicted"/>
<evidence type="ECO:0000256" key="1">
    <source>
        <dbReference type="ARBA" id="ARBA00004123"/>
    </source>
</evidence>
<dbReference type="GO" id="GO:0005634">
    <property type="term" value="C:nucleus"/>
    <property type="evidence" value="ECO:0007669"/>
    <property type="project" value="UniProtKB-SubCell"/>
</dbReference>
<dbReference type="InterPro" id="IPR003822">
    <property type="entry name" value="PAH"/>
</dbReference>